<dbReference type="InterPro" id="IPR006119">
    <property type="entry name" value="Resolv_N"/>
</dbReference>
<accession>A0ABT7K4P4</accession>
<dbReference type="InterPro" id="IPR038109">
    <property type="entry name" value="DNA_bind_recomb_sf"/>
</dbReference>
<dbReference type="PROSITE" id="PS51737">
    <property type="entry name" value="RECOMBINASE_DNA_BIND"/>
    <property type="match status" value="1"/>
</dbReference>
<reference evidence="3" key="1">
    <citation type="submission" date="2023-06" db="EMBL/GenBank/DDBJ databases">
        <title>Phylogenetic Diversity of Rhizobium strains.</title>
        <authorList>
            <person name="Moura F.T."/>
            <person name="Helene L.C.F."/>
            <person name="Hungria M."/>
        </authorList>
    </citation>
    <scope>NUCLEOTIDE SEQUENCE</scope>
    <source>
        <strain evidence="3">CCGE526</strain>
    </source>
</reference>
<evidence type="ECO:0000313" key="3">
    <source>
        <dbReference type="EMBL" id="MDL2402383.1"/>
    </source>
</evidence>
<dbReference type="Proteomes" id="UP001172645">
    <property type="component" value="Unassembled WGS sequence"/>
</dbReference>
<proteinExistence type="predicted"/>
<dbReference type="InterPro" id="IPR036162">
    <property type="entry name" value="Resolvase-like_N_sf"/>
</dbReference>
<dbReference type="SMART" id="SM00857">
    <property type="entry name" value="Resolvase"/>
    <property type="match status" value="1"/>
</dbReference>
<organism evidence="3 4">
    <name type="scientific">Rhizobium mayense</name>
    <dbReference type="NCBI Taxonomy" id="1312184"/>
    <lineage>
        <taxon>Bacteria</taxon>
        <taxon>Pseudomonadati</taxon>
        <taxon>Pseudomonadota</taxon>
        <taxon>Alphaproteobacteria</taxon>
        <taxon>Hyphomicrobiales</taxon>
        <taxon>Rhizobiaceae</taxon>
        <taxon>Rhizobium/Agrobacterium group</taxon>
        <taxon>Rhizobium</taxon>
    </lineage>
</organism>
<sequence>MGSGADRNSNHPARAELPIVNCLSAAWRTQRRRSRPCDNRHEHQRSEVTMNVHLKVQPHHLERGAYLYIRQSSMRQVVENVESARRQYALRGRAVALDWRDEQIIVIDNDQGESGASVAWREGFQRLVSDVGMGHAGIVMGLEVSRLARNNADWQRLLEICALADTLILDEDGVYDPASFNDRLLLGLKGTMSEAELHVIKARLRGGILNKVRRGEFRCLLPTGLVYDHLGNVTLDPDMQVRETIIHFFEMFSRLGSASQTVKVFRNEGLLFPSRLHNGDTLFRPLTASTAMRVLNNPRYAGAYTYGRRQFRRTIDGKRTLRARDIDDWQACIPDAHPGYISWERHQENLKILKANGRGFEAARASIPREGPALLQGRAVCGQCGSHLRVRYAARRGRQEAWYICNRARIYRGEPMCQSIAGPPVDGAIGMLIAEQMTPAAVELALEVRKEIQARHEEADRLRCRAIERAQTEAELAQRRFMLVDPSNRLVADTLEGEWNEKLRTLVSAREERERGREHDRFILDKAVHQLLVAMTTDFNKLWKDPDTPSRERKRLMAHIIEDVTLLKLPAEGTTKLHVRFKGGKIQTLTIMNPKSSAQQVKTKPSIVELIDKLLDDYIYPEIAEILNEQGLRPGGTARRGCHNARFTPLKVAYLIHEYKLRSRYDRLRQRGMLTRQEVAVHLKISEQTVARWAKYGLITRHAYNGHYSLYEMPDGDLPLKQCSRWNQLEDRAAAHRQMQTELRTSTDTERGVV</sequence>
<dbReference type="SUPFAM" id="SSF53041">
    <property type="entry name" value="Resolvase-like"/>
    <property type="match status" value="1"/>
</dbReference>
<evidence type="ECO:0000259" key="2">
    <source>
        <dbReference type="PROSITE" id="PS51737"/>
    </source>
</evidence>
<dbReference type="PANTHER" id="PTHR30461">
    <property type="entry name" value="DNA-INVERTASE FROM LAMBDOID PROPHAGE"/>
    <property type="match status" value="1"/>
</dbReference>
<evidence type="ECO:0000259" key="1">
    <source>
        <dbReference type="PROSITE" id="PS51736"/>
    </source>
</evidence>
<keyword evidence="4" id="KW-1185">Reference proteome</keyword>
<dbReference type="InterPro" id="IPR011109">
    <property type="entry name" value="DNA_bind_recombinase_dom"/>
</dbReference>
<gene>
    <name evidence="3" type="ORF">PY649_26130</name>
</gene>
<dbReference type="Gene3D" id="3.40.50.1390">
    <property type="entry name" value="Resolvase, N-terminal catalytic domain"/>
    <property type="match status" value="1"/>
</dbReference>
<protein>
    <submittedName>
        <fullName evidence="3">Recombinase family protein</fullName>
    </submittedName>
</protein>
<dbReference type="Pfam" id="PF07508">
    <property type="entry name" value="Recombinase"/>
    <property type="match status" value="1"/>
</dbReference>
<dbReference type="PANTHER" id="PTHR30461:SF23">
    <property type="entry name" value="DNA RECOMBINASE-RELATED"/>
    <property type="match status" value="1"/>
</dbReference>
<dbReference type="InterPro" id="IPR050639">
    <property type="entry name" value="SSR_resolvase"/>
</dbReference>
<dbReference type="Pfam" id="PF00239">
    <property type="entry name" value="Resolvase"/>
    <property type="match status" value="1"/>
</dbReference>
<feature type="domain" description="Recombinase" evidence="2">
    <location>
        <begin position="222"/>
        <end position="359"/>
    </location>
</feature>
<dbReference type="Pfam" id="PF13408">
    <property type="entry name" value="Zn_ribbon_recom"/>
    <property type="match status" value="1"/>
</dbReference>
<dbReference type="CDD" id="cd00338">
    <property type="entry name" value="Ser_Recombinase"/>
    <property type="match status" value="1"/>
</dbReference>
<feature type="domain" description="Resolvase/invertase-type recombinase catalytic" evidence="1">
    <location>
        <begin position="64"/>
        <end position="215"/>
    </location>
</feature>
<name>A0ABT7K4P4_9HYPH</name>
<comment type="caution">
    <text evidence="3">The sequence shown here is derived from an EMBL/GenBank/DDBJ whole genome shotgun (WGS) entry which is preliminary data.</text>
</comment>
<dbReference type="EMBL" id="JARFYM010000029">
    <property type="protein sequence ID" value="MDL2402383.1"/>
    <property type="molecule type" value="Genomic_DNA"/>
</dbReference>
<dbReference type="Gene3D" id="3.90.1750.20">
    <property type="entry name" value="Putative Large Serine Recombinase, Chain B, Domain 2"/>
    <property type="match status" value="1"/>
</dbReference>
<evidence type="ECO:0000313" key="4">
    <source>
        <dbReference type="Proteomes" id="UP001172645"/>
    </source>
</evidence>
<dbReference type="PROSITE" id="PS51736">
    <property type="entry name" value="RECOMBINASES_3"/>
    <property type="match status" value="1"/>
</dbReference>
<dbReference type="InterPro" id="IPR025827">
    <property type="entry name" value="Zn_ribbon_recom_dom"/>
</dbReference>